<keyword evidence="2" id="KW-1185">Reference proteome</keyword>
<name>A0A1A7BG94_9SPHN</name>
<dbReference type="STRING" id="1300349.I603_1006"/>
<evidence type="ECO:0000313" key="2">
    <source>
        <dbReference type="Proteomes" id="UP000092484"/>
    </source>
</evidence>
<evidence type="ECO:0000313" key="1">
    <source>
        <dbReference type="EMBL" id="OBV11563.1"/>
    </source>
</evidence>
<dbReference type="EMBL" id="LZYB01000002">
    <property type="protein sequence ID" value="OBV11563.1"/>
    <property type="molecule type" value="Genomic_DNA"/>
</dbReference>
<dbReference type="Proteomes" id="UP000092484">
    <property type="component" value="Unassembled WGS sequence"/>
</dbReference>
<reference evidence="1 2" key="1">
    <citation type="submission" date="2016-06" db="EMBL/GenBank/DDBJ databases">
        <title>Genome sequence of Porphyrobacter dokdonensis DSW-74.</title>
        <authorList>
            <person name="Kim J.F."/>
            <person name="Song J.Y."/>
        </authorList>
    </citation>
    <scope>NUCLEOTIDE SEQUENCE [LARGE SCALE GENOMIC DNA]</scope>
    <source>
        <strain evidence="1 2">DSW-74</strain>
    </source>
</reference>
<proteinExistence type="predicted"/>
<dbReference type="AlphaFoldDB" id="A0A1A7BG94"/>
<gene>
    <name evidence="1" type="ORF">I603_1006</name>
</gene>
<sequence length="64" mass="7032">MQAARFENFILLYDDEDVLVTIATLQRDQDSIWESYAVGNEIDGGLSLAFADGRSLNCTVMASA</sequence>
<accession>A0A1A7BG94</accession>
<comment type="caution">
    <text evidence="1">The sequence shown here is derived from an EMBL/GenBank/DDBJ whole genome shotgun (WGS) entry which is preliminary data.</text>
</comment>
<organism evidence="1 2">
    <name type="scientific">Erythrobacter dokdonensis DSW-74</name>
    <dbReference type="NCBI Taxonomy" id="1300349"/>
    <lineage>
        <taxon>Bacteria</taxon>
        <taxon>Pseudomonadati</taxon>
        <taxon>Pseudomonadota</taxon>
        <taxon>Alphaproteobacteria</taxon>
        <taxon>Sphingomonadales</taxon>
        <taxon>Erythrobacteraceae</taxon>
        <taxon>Erythrobacter/Porphyrobacter group</taxon>
        <taxon>Erythrobacter</taxon>
    </lineage>
</organism>
<protein>
    <submittedName>
        <fullName evidence="1">Uncharacterized protein</fullName>
    </submittedName>
</protein>